<dbReference type="InterPro" id="IPR050010">
    <property type="entry name" value="ETEC_3214_dom"/>
</dbReference>
<sequence length="290" mass="32463">MSIEQSPKQSASSLEAPVSRQNETQLENSKDSKAAKFSFNFFGFKGIVGVAAAMITFGQFNDTKELLTALYENITTHFTHKVQYEQLDVLAIGRTIGFVENSFGPPEVIKASEEAEALIYQYYDIGKAVVCILNHNERIAGFVVIPLVEDFSPKIRYGDVNLGQASFDSASQDLSGVFFDANNVIYYAESTDLGKNFMFLQQITGYVEYGKLASKTFDTPSEALTNIELIQQINYHFEAGESDQLDIKIDRLRATKSANFFAYTELDASLISESLLTRFEFKSYFGKEND</sequence>
<dbReference type="Proteomes" id="UP001156601">
    <property type="component" value="Unassembled WGS sequence"/>
</dbReference>
<gene>
    <name evidence="2" type="ORF">GCM10007852_03470</name>
</gene>
<feature type="compositionally biased region" description="Polar residues" evidence="1">
    <location>
        <begin position="1"/>
        <end position="27"/>
    </location>
</feature>
<protein>
    <submittedName>
        <fullName evidence="2">Uncharacterized protein</fullName>
    </submittedName>
</protein>
<reference evidence="2" key="2">
    <citation type="submission" date="2023-01" db="EMBL/GenBank/DDBJ databases">
        <title>Draft genome sequence of Agaribacter marinus strain NBRC 110023.</title>
        <authorList>
            <person name="Sun Q."/>
            <person name="Mori K."/>
        </authorList>
    </citation>
    <scope>NUCLEOTIDE SEQUENCE</scope>
    <source>
        <strain evidence="2">NBRC 110023</strain>
    </source>
</reference>
<reference evidence="2" key="1">
    <citation type="journal article" date="2014" name="Int. J. Syst. Evol. Microbiol.">
        <title>Complete genome sequence of Corynebacterium casei LMG S-19264T (=DSM 44701T), isolated from a smear-ripened cheese.</title>
        <authorList>
            <consortium name="US DOE Joint Genome Institute (JGI-PGF)"/>
            <person name="Walter F."/>
            <person name="Albersmeier A."/>
            <person name="Kalinowski J."/>
            <person name="Ruckert C."/>
        </authorList>
    </citation>
    <scope>NUCLEOTIDE SEQUENCE</scope>
    <source>
        <strain evidence="2">NBRC 110023</strain>
    </source>
</reference>
<evidence type="ECO:0000256" key="1">
    <source>
        <dbReference type="SAM" id="MobiDB-lite"/>
    </source>
</evidence>
<proteinExistence type="predicted"/>
<dbReference type="NCBIfam" id="NF043066">
    <property type="entry name" value="ETEC_3214_dom"/>
    <property type="match status" value="1"/>
</dbReference>
<organism evidence="2 3">
    <name type="scientific">Agaribacter marinus</name>
    <dbReference type="NCBI Taxonomy" id="1431249"/>
    <lineage>
        <taxon>Bacteria</taxon>
        <taxon>Pseudomonadati</taxon>
        <taxon>Pseudomonadota</taxon>
        <taxon>Gammaproteobacteria</taxon>
        <taxon>Alteromonadales</taxon>
        <taxon>Alteromonadaceae</taxon>
        <taxon>Agaribacter</taxon>
    </lineage>
</organism>
<dbReference type="RefSeq" id="WP_284215771.1">
    <property type="nucleotide sequence ID" value="NZ_BSOT01000005.1"/>
</dbReference>
<dbReference type="AlphaFoldDB" id="A0AA37WID6"/>
<accession>A0AA37WID6</accession>
<evidence type="ECO:0000313" key="2">
    <source>
        <dbReference type="EMBL" id="GLR69439.1"/>
    </source>
</evidence>
<evidence type="ECO:0000313" key="3">
    <source>
        <dbReference type="Proteomes" id="UP001156601"/>
    </source>
</evidence>
<name>A0AA37WID6_9ALTE</name>
<keyword evidence="3" id="KW-1185">Reference proteome</keyword>
<feature type="region of interest" description="Disordered" evidence="1">
    <location>
        <begin position="1"/>
        <end position="29"/>
    </location>
</feature>
<comment type="caution">
    <text evidence="2">The sequence shown here is derived from an EMBL/GenBank/DDBJ whole genome shotgun (WGS) entry which is preliminary data.</text>
</comment>
<dbReference type="EMBL" id="BSOT01000005">
    <property type="protein sequence ID" value="GLR69439.1"/>
    <property type="molecule type" value="Genomic_DNA"/>
</dbReference>